<dbReference type="CDD" id="cd01836">
    <property type="entry name" value="FeeA_FeeB_like"/>
    <property type="match status" value="1"/>
</dbReference>
<accession>A0A6L9MVP7</accession>
<dbReference type="InterPro" id="IPR036514">
    <property type="entry name" value="SGNH_hydro_sf"/>
</dbReference>
<dbReference type="Proteomes" id="UP000478837">
    <property type="component" value="Unassembled WGS sequence"/>
</dbReference>
<sequence length="252" mass="27731">MRKKALRLPEPVGAREIPSEVEVESEKQEAEQEAIQEAIQKPIKILLTGDSAAAGVGVETQNDALLGNLQQQLLSEDNIAASICLLAKGGLATQGLLELLQKENPRRFDIAVVSIGVNDVTRFTSLKAWNTNVSLIYQLLVQKFGCKLVIFSGLPPMAEFPAIPQPLRYVLGLRAAMLNNALEKSLISLPFGRLLTVNLLNNNFHTYSHLVKRKPLLNANMMAIDGFHPSSAGYAIWAKQIVTLIRENNTPW</sequence>
<dbReference type="InterPro" id="IPR013830">
    <property type="entry name" value="SGNH_hydro"/>
</dbReference>
<dbReference type="GO" id="GO:0016788">
    <property type="term" value="F:hydrolase activity, acting on ester bonds"/>
    <property type="evidence" value="ECO:0007669"/>
    <property type="project" value="UniProtKB-ARBA"/>
</dbReference>
<reference evidence="2 3" key="1">
    <citation type="submission" date="2020-01" db="EMBL/GenBank/DDBJ databases">
        <title>Genomes of bacteria type strains.</title>
        <authorList>
            <person name="Chen J."/>
            <person name="Zhu S."/>
            <person name="Yang J."/>
        </authorList>
    </citation>
    <scope>NUCLEOTIDE SEQUENCE [LARGE SCALE GENOMIC DNA]</scope>
    <source>
        <strain evidence="2 3">LMG 22958</strain>
    </source>
</reference>
<organism evidence="2 3">
    <name type="scientific">Alteromonas hispanica</name>
    <dbReference type="NCBI Taxonomy" id="315421"/>
    <lineage>
        <taxon>Bacteria</taxon>
        <taxon>Pseudomonadati</taxon>
        <taxon>Pseudomonadota</taxon>
        <taxon>Gammaproteobacteria</taxon>
        <taxon>Alteromonadales</taxon>
        <taxon>Alteromonadaceae</taxon>
        <taxon>Alteromonas/Salinimonas group</taxon>
        <taxon>Alteromonas</taxon>
    </lineage>
</organism>
<dbReference type="Pfam" id="PF13472">
    <property type="entry name" value="Lipase_GDSL_2"/>
    <property type="match status" value="1"/>
</dbReference>
<feature type="domain" description="SGNH hydrolase-type esterase" evidence="1">
    <location>
        <begin position="49"/>
        <end position="236"/>
    </location>
</feature>
<protein>
    <submittedName>
        <fullName evidence="2">SGNH/GDSL hydrolase family protein</fullName>
    </submittedName>
</protein>
<evidence type="ECO:0000259" key="1">
    <source>
        <dbReference type="Pfam" id="PF13472"/>
    </source>
</evidence>
<dbReference type="RefSeq" id="WP_163112105.1">
    <property type="nucleotide sequence ID" value="NZ_JAAAWP010000007.1"/>
</dbReference>
<gene>
    <name evidence="2" type="ORF">GTW09_12165</name>
</gene>
<name>A0A6L9MVP7_9ALTE</name>
<keyword evidence="2" id="KW-0378">Hydrolase</keyword>
<dbReference type="AlphaFoldDB" id="A0A6L9MVP7"/>
<comment type="caution">
    <text evidence="2">The sequence shown here is derived from an EMBL/GenBank/DDBJ whole genome shotgun (WGS) entry which is preliminary data.</text>
</comment>
<keyword evidence="3" id="KW-1185">Reference proteome</keyword>
<proteinExistence type="predicted"/>
<evidence type="ECO:0000313" key="3">
    <source>
        <dbReference type="Proteomes" id="UP000478837"/>
    </source>
</evidence>
<dbReference type="SUPFAM" id="SSF52266">
    <property type="entry name" value="SGNH hydrolase"/>
    <property type="match status" value="1"/>
</dbReference>
<dbReference type="Gene3D" id="3.40.50.1110">
    <property type="entry name" value="SGNH hydrolase"/>
    <property type="match status" value="1"/>
</dbReference>
<evidence type="ECO:0000313" key="2">
    <source>
        <dbReference type="EMBL" id="NDW22282.1"/>
    </source>
</evidence>
<dbReference type="EMBL" id="JAAAWP010000007">
    <property type="protein sequence ID" value="NDW22282.1"/>
    <property type="molecule type" value="Genomic_DNA"/>
</dbReference>